<accession>A0AAI8V9L0</accession>
<keyword evidence="2" id="KW-1133">Transmembrane helix</keyword>
<dbReference type="SUPFAM" id="SSF89372">
    <property type="entry name" value="Fucose-specific lectin"/>
    <property type="match status" value="1"/>
</dbReference>
<feature type="compositionally biased region" description="Polar residues" evidence="1">
    <location>
        <begin position="251"/>
        <end position="268"/>
    </location>
</feature>
<reference evidence="3" key="1">
    <citation type="submission" date="2023-10" db="EMBL/GenBank/DDBJ databases">
        <authorList>
            <person name="Hackl T."/>
        </authorList>
    </citation>
    <scope>NUCLEOTIDE SEQUENCE</scope>
</reference>
<proteinExistence type="predicted"/>
<gene>
    <name evidence="3" type="ORF">KHLLAP_LOCUS1353</name>
</gene>
<name>A0AAI8V9L0_9PEZI</name>
<evidence type="ECO:0000313" key="3">
    <source>
        <dbReference type="EMBL" id="CAJ2500885.1"/>
    </source>
</evidence>
<keyword evidence="2" id="KW-0472">Membrane</keyword>
<keyword evidence="2" id="KW-0812">Transmembrane</keyword>
<dbReference type="Gene3D" id="2.120.10.70">
    <property type="entry name" value="Fucose-specific lectin"/>
    <property type="match status" value="1"/>
</dbReference>
<dbReference type="EMBL" id="CAUWAG010000003">
    <property type="protein sequence ID" value="CAJ2500885.1"/>
    <property type="molecule type" value="Genomic_DNA"/>
</dbReference>
<feature type="region of interest" description="Disordered" evidence="1">
    <location>
        <begin position="228"/>
        <end position="268"/>
    </location>
</feature>
<dbReference type="AlphaFoldDB" id="A0AAI8V9L0"/>
<protein>
    <submittedName>
        <fullName evidence="3">Uu.00g037380.m01.CDS01</fullName>
    </submittedName>
</protein>
<evidence type="ECO:0000256" key="2">
    <source>
        <dbReference type="SAM" id="Phobius"/>
    </source>
</evidence>
<evidence type="ECO:0000256" key="1">
    <source>
        <dbReference type="SAM" id="MobiDB-lite"/>
    </source>
</evidence>
<dbReference type="Proteomes" id="UP001295740">
    <property type="component" value="Unassembled WGS sequence"/>
</dbReference>
<comment type="caution">
    <text evidence="3">The sequence shown here is derived from an EMBL/GenBank/DDBJ whole genome shotgun (WGS) entry which is preliminary data.</text>
</comment>
<organism evidence="3 4">
    <name type="scientific">Anthostomella pinea</name>
    <dbReference type="NCBI Taxonomy" id="933095"/>
    <lineage>
        <taxon>Eukaryota</taxon>
        <taxon>Fungi</taxon>
        <taxon>Dikarya</taxon>
        <taxon>Ascomycota</taxon>
        <taxon>Pezizomycotina</taxon>
        <taxon>Sordariomycetes</taxon>
        <taxon>Xylariomycetidae</taxon>
        <taxon>Xylariales</taxon>
        <taxon>Xylariaceae</taxon>
        <taxon>Anthostomella</taxon>
    </lineage>
</organism>
<sequence>MRDHPGHEDAMFDDHKYYFPPGALEARQPTAQPGLEVTAQQDELGNPGLQPVPLEETKFHVGGLHEDASRYRTAGAVHADELASQGMQAVPIEHSPTTPPQAWLYQPPVQWTAPPPDATHGQHTPDANYGQYMPTQSSVELAVYPAYQPPIDHQQYPSNWSAASDSQYMIPALASPQPSYYKEEPQQQPIADKATNRRKWMLWAVGGVLLFMAIIGAVVGGIVGSKAAHASDSDSANNHSGQGLPTADPAPSNTTASDTPPKTIRTNSRLAVTGYRNQTTADYAIRLFYQDSNNQLRFVDKESPGANWTTESVILDSLPYEPKENGSISAATYLVDPPKIMLFYVDHDSVMRGQQFYFAFENETMAQKGIKSSLDMYPLETAEDTRISSFFPYAISQDADNQVRWTTMLGQNGSNLSAPWWINDTNLNIEASPGAGMVALPVAQEFHDTGGLVYRSSEGKLTYQIRDDQKSIDADVSWAKGTLSQEIPADTAIGAFVVGRPYDDDEVNTYILYQDDDGVIQVVWQDNVTGWQGPTTYDALSGALKGTDITCLNAGAYAQAGVMISREQDTNRCFFQVDGGRVKEVFYDGQNWVDVGIVPLE</sequence>
<feature type="transmembrane region" description="Helical" evidence="2">
    <location>
        <begin position="200"/>
        <end position="223"/>
    </location>
</feature>
<evidence type="ECO:0000313" key="4">
    <source>
        <dbReference type="Proteomes" id="UP001295740"/>
    </source>
</evidence>
<feature type="compositionally biased region" description="Low complexity" evidence="1">
    <location>
        <begin position="228"/>
        <end position="240"/>
    </location>
</feature>
<keyword evidence="4" id="KW-1185">Reference proteome</keyword>